<dbReference type="InterPro" id="IPR029043">
    <property type="entry name" value="GcvT/YgfZ_C"/>
</dbReference>
<dbReference type="Pfam" id="PF01571">
    <property type="entry name" value="GCV_T"/>
    <property type="match status" value="1"/>
</dbReference>
<dbReference type="Pfam" id="PF16350">
    <property type="entry name" value="FAO_M"/>
    <property type="match status" value="1"/>
</dbReference>
<dbReference type="SUPFAM" id="SSF51905">
    <property type="entry name" value="FAD/NAD(P)-binding domain"/>
    <property type="match status" value="1"/>
</dbReference>
<gene>
    <name evidence="7" type="ORF">pipiens_010367</name>
</gene>
<dbReference type="FunFam" id="3.30.70.1400:FF:000003">
    <property type="entry name" value="Pyruvate dehydrogenase phosphatase regulatory subunit"/>
    <property type="match status" value="1"/>
</dbReference>
<protein>
    <recommendedName>
        <fullName evidence="9">Pyruvate dehydrogenase phosphatase regulatory subunit, mitochondrial</fullName>
    </recommendedName>
</protein>
<feature type="region of interest" description="Disordered" evidence="2">
    <location>
        <begin position="155"/>
        <end position="196"/>
    </location>
</feature>
<dbReference type="InterPro" id="IPR006076">
    <property type="entry name" value="FAD-dep_OxRdtase"/>
</dbReference>
<feature type="domain" description="GCVT N-terminal" evidence="4">
    <location>
        <begin position="312"/>
        <end position="581"/>
    </location>
</feature>
<dbReference type="InterPro" id="IPR013977">
    <property type="entry name" value="GcvT_C"/>
</dbReference>
<dbReference type="Gene3D" id="3.30.70.1400">
    <property type="entry name" value="Aminomethyltransferase beta-barrel domains"/>
    <property type="match status" value="1"/>
</dbReference>
<dbReference type="Gene3D" id="2.40.30.110">
    <property type="entry name" value="Aminomethyltransferase beta-barrel domains"/>
    <property type="match status" value="1"/>
</dbReference>
<accession>A0ABD1DB44</accession>
<dbReference type="Proteomes" id="UP001562425">
    <property type="component" value="Unassembled WGS sequence"/>
</dbReference>
<reference evidence="7 8" key="1">
    <citation type="submission" date="2024-05" db="EMBL/GenBank/DDBJ databases">
        <title>Culex pipiens pipiens assembly and annotation.</title>
        <authorList>
            <person name="Alout H."/>
            <person name="Durand T."/>
        </authorList>
    </citation>
    <scope>NUCLEOTIDE SEQUENCE [LARGE SCALE GENOMIC DNA]</scope>
    <source>
        <strain evidence="7">HA-2024</strain>
        <tissue evidence="7">Whole body</tissue>
    </source>
</reference>
<evidence type="ECO:0000259" key="5">
    <source>
        <dbReference type="Pfam" id="PF08669"/>
    </source>
</evidence>
<dbReference type="InterPro" id="IPR027266">
    <property type="entry name" value="TrmE/GcvT-like"/>
</dbReference>
<dbReference type="SUPFAM" id="SSF103025">
    <property type="entry name" value="Folate-binding domain"/>
    <property type="match status" value="1"/>
</dbReference>
<keyword evidence="8" id="KW-1185">Reference proteome</keyword>
<proteinExistence type="inferred from homology"/>
<dbReference type="Gene3D" id="3.30.1360.120">
    <property type="entry name" value="Probable tRNA modification gtpase trme, domain 1"/>
    <property type="match status" value="1"/>
</dbReference>
<dbReference type="Gene3D" id="3.50.50.60">
    <property type="entry name" value="FAD/NAD(P)-binding domain"/>
    <property type="match status" value="1"/>
</dbReference>
<dbReference type="AlphaFoldDB" id="A0ABD1DB44"/>
<dbReference type="InterPro" id="IPR006222">
    <property type="entry name" value="GCVT_N"/>
</dbReference>
<dbReference type="EMBL" id="JBEHCU010006621">
    <property type="protein sequence ID" value="KAL1396664.1"/>
    <property type="molecule type" value="Genomic_DNA"/>
</dbReference>
<sequence>MPAGLYCELSDAETVRNLHPLLNVDGIQGAVYVPKDCIADPALVLDVLAKLSKQAGVKYFENCRVEFVNTKGGRVESLETDIGTIKCEYFINCTGMWSRELGLRCKRPVRIPAYPAQHFFAVTAGLNLPEAKLLPRPATTTRTCTRDNSAAMMVGCSRKRPNPPSKTSKISRKTGRNTSRTARPTIGNHVGQGGGPDLPFQNSGAPTITNSPDNFTPDGRWIFGETAEVKNYYVACGMNGNPLQGSGGVGKALAEWIVNGTPTIEMLPFNIQRFLDLHNNRQYLQHRIREVVGRQYAILYPNQSVQICPPKMAYERALYFDSDYERGSPLPTMPPGSFYKPKFFKHMQKEYYACAHHVGIIDISSFSKIEIKPGVRSGDSDRNSVLEYLQKMCANDVDIEIGHIVHTGMLNERGGYENDCMLIRQSRDHYFMISPSSQQTRIYDWMSRNLFADASVKLNDVTSMYTVINVVGPKATQLMNELSNSNLKLQPFIYKKLNVGYASDVMIMTFTHTGMPGYCLYVPSEYALHVYNRLMTIGRDYGARDVGTLTQRYLRIDKFIPFWGDELTSLTTPFEAGVVYSISQLKKKASFIGRAALEQQKQQGLTKRLVLFHLEDIDVDKDVWPWGGEPLYRNGEYCGTVTSAGYGFASEKLVCLGYINRSTRDTSKIITNEYIMDKSAVYHIDIAGRLFRLTQHIHPKAALGQALAEREASKTYRPTVVKFKKQFET</sequence>
<feature type="domain" description="FAD dependent oxidoreductase central" evidence="6">
    <location>
        <begin position="259"/>
        <end position="304"/>
    </location>
</feature>
<dbReference type="Pfam" id="PF01266">
    <property type="entry name" value="DAO"/>
    <property type="match status" value="1"/>
</dbReference>
<feature type="domain" description="FAD dependent oxidoreductase" evidence="3">
    <location>
        <begin position="7"/>
        <end position="256"/>
    </location>
</feature>
<dbReference type="InterPro" id="IPR028896">
    <property type="entry name" value="GcvT/YgfZ/DmdA"/>
</dbReference>
<comment type="similarity">
    <text evidence="1">Belongs to the GcvT family.</text>
</comment>
<dbReference type="InterPro" id="IPR036188">
    <property type="entry name" value="FAD/NAD-bd_sf"/>
</dbReference>
<organism evidence="7 8">
    <name type="scientific">Culex pipiens pipiens</name>
    <name type="common">Northern house mosquito</name>
    <dbReference type="NCBI Taxonomy" id="38569"/>
    <lineage>
        <taxon>Eukaryota</taxon>
        <taxon>Metazoa</taxon>
        <taxon>Ecdysozoa</taxon>
        <taxon>Arthropoda</taxon>
        <taxon>Hexapoda</taxon>
        <taxon>Insecta</taxon>
        <taxon>Pterygota</taxon>
        <taxon>Neoptera</taxon>
        <taxon>Endopterygota</taxon>
        <taxon>Diptera</taxon>
        <taxon>Nematocera</taxon>
        <taxon>Culicoidea</taxon>
        <taxon>Culicidae</taxon>
        <taxon>Culicinae</taxon>
        <taxon>Culicini</taxon>
        <taxon>Culex</taxon>
        <taxon>Culex</taxon>
    </lineage>
</organism>
<dbReference type="PANTHER" id="PTHR43757">
    <property type="entry name" value="AMINOMETHYLTRANSFERASE"/>
    <property type="match status" value="1"/>
</dbReference>
<evidence type="ECO:0000256" key="1">
    <source>
        <dbReference type="ARBA" id="ARBA00008609"/>
    </source>
</evidence>
<comment type="caution">
    <text evidence="7">The sequence shown here is derived from an EMBL/GenBank/DDBJ whole genome shotgun (WGS) entry which is preliminary data.</text>
</comment>
<dbReference type="PANTHER" id="PTHR43757:SF15">
    <property type="entry name" value="PYRUVATE DEHYDROGENASE PHOSPHATASE REGULATORY SUBUNIT, MITOCHONDRIAL-LIKE"/>
    <property type="match status" value="1"/>
</dbReference>
<dbReference type="Pfam" id="PF08669">
    <property type="entry name" value="GCV_T_C"/>
    <property type="match status" value="1"/>
</dbReference>
<evidence type="ECO:0000259" key="6">
    <source>
        <dbReference type="Pfam" id="PF16350"/>
    </source>
</evidence>
<evidence type="ECO:0000313" key="8">
    <source>
        <dbReference type="Proteomes" id="UP001562425"/>
    </source>
</evidence>
<evidence type="ECO:0000256" key="2">
    <source>
        <dbReference type="SAM" id="MobiDB-lite"/>
    </source>
</evidence>
<name>A0ABD1DB44_CULPP</name>
<evidence type="ECO:0008006" key="9">
    <source>
        <dbReference type="Google" id="ProtNLM"/>
    </source>
</evidence>
<feature type="domain" description="Aminomethyltransferase C-terminal" evidence="5">
    <location>
        <begin position="607"/>
        <end position="672"/>
    </location>
</feature>
<evidence type="ECO:0000259" key="3">
    <source>
        <dbReference type="Pfam" id="PF01266"/>
    </source>
</evidence>
<dbReference type="InterPro" id="IPR032503">
    <property type="entry name" value="FAO_M"/>
</dbReference>
<dbReference type="SUPFAM" id="SSF101790">
    <property type="entry name" value="Aminomethyltransferase beta-barrel domain"/>
    <property type="match status" value="1"/>
</dbReference>
<evidence type="ECO:0000259" key="4">
    <source>
        <dbReference type="Pfam" id="PF01571"/>
    </source>
</evidence>
<dbReference type="Gene3D" id="3.30.9.10">
    <property type="entry name" value="D-Amino Acid Oxidase, subunit A, domain 2"/>
    <property type="match status" value="1"/>
</dbReference>
<evidence type="ECO:0000313" key="7">
    <source>
        <dbReference type="EMBL" id="KAL1396664.1"/>
    </source>
</evidence>